<dbReference type="PROSITE" id="PS51257">
    <property type="entry name" value="PROKAR_LIPOPROTEIN"/>
    <property type="match status" value="1"/>
</dbReference>
<dbReference type="Gene3D" id="3.30.9.10">
    <property type="entry name" value="D-Amino Acid Oxidase, subunit A, domain 2"/>
    <property type="match status" value="1"/>
</dbReference>
<dbReference type="CDD" id="cd19946">
    <property type="entry name" value="GlpA-like_Fer2_BFD-like"/>
    <property type="match status" value="1"/>
</dbReference>
<organism evidence="3 4">
    <name type="scientific">Romboutsia lituseburensis DSM 797</name>
    <dbReference type="NCBI Taxonomy" id="1121325"/>
    <lineage>
        <taxon>Bacteria</taxon>
        <taxon>Bacillati</taxon>
        <taxon>Bacillota</taxon>
        <taxon>Clostridia</taxon>
        <taxon>Peptostreptococcales</taxon>
        <taxon>Peptostreptococcaceae</taxon>
        <taxon>Romboutsia</taxon>
    </lineage>
</organism>
<dbReference type="Gene3D" id="1.10.10.1100">
    <property type="entry name" value="BFD-like [2Fe-2S]-binding domain"/>
    <property type="match status" value="1"/>
</dbReference>
<dbReference type="STRING" id="1121325.SAMN04515677_101235"/>
<dbReference type="InterPro" id="IPR006076">
    <property type="entry name" value="FAD-dep_OxRdtase"/>
</dbReference>
<dbReference type="PANTHER" id="PTHR42720:SF1">
    <property type="entry name" value="GLYCEROL 3-PHOSPHATE OXIDASE"/>
    <property type="match status" value="1"/>
</dbReference>
<dbReference type="InterPro" id="IPR041854">
    <property type="entry name" value="BFD-like_2Fe2S-bd_dom_sf"/>
</dbReference>
<proteinExistence type="predicted"/>
<feature type="domain" description="BFD-like [2Fe-2S]-binding" evidence="2">
    <location>
        <begin position="407"/>
        <end position="460"/>
    </location>
</feature>
<dbReference type="InterPro" id="IPR036188">
    <property type="entry name" value="FAD/NAD-bd_sf"/>
</dbReference>
<dbReference type="InterPro" id="IPR052745">
    <property type="entry name" value="G3P_Oxidase/Oxidoreductase"/>
</dbReference>
<dbReference type="SUPFAM" id="SSF54373">
    <property type="entry name" value="FAD-linked reductases, C-terminal domain"/>
    <property type="match status" value="1"/>
</dbReference>
<dbReference type="EMBL" id="FNGW01000001">
    <property type="protein sequence ID" value="SDL24095.1"/>
    <property type="molecule type" value="Genomic_DNA"/>
</dbReference>
<dbReference type="Proteomes" id="UP000199068">
    <property type="component" value="Unassembled WGS sequence"/>
</dbReference>
<dbReference type="SUPFAM" id="SSF51905">
    <property type="entry name" value="FAD/NAD(P)-binding domain"/>
    <property type="match status" value="1"/>
</dbReference>
<evidence type="ECO:0000259" key="2">
    <source>
        <dbReference type="Pfam" id="PF04324"/>
    </source>
</evidence>
<dbReference type="Gene3D" id="3.50.50.60">
    <property type="entry name" value="FAD/NAD(P)-binding domain"/>
    <property type="match status" value="1"/>
</dbReference>
<dbReference type="InterPro" id="IPR007419">
    <property type="entry name" value="BFD-like_2Fe2S-bd_dom"/>
</dbReference>
<evidence type="ECO:0000259" key="1">
    <source>
        <dbReference type="Pfam" id="PF01266"/>
    </source>
</evidence>
<sequence>MIKLVKLKGAMFMKDIAIIGAGVVGCSIARELSKYKLDIIVLDKNEDICEGVSKANSGIIHGGFNEKRDSLKAKLNIEGNQMIEKLSNDLDFKFKRNQALVLAFNEEETERLNYLKQNGEAIGVSGLEIIEKEEILIMEPNINKDVKKALYVKSSGIVSPYEMTIALAENACENGVEFSLGSEVIDIKKHNDVYEMNLENGQAIKSKIVINASGLAGAFINNLVSSKKYEINPVKGEYCLFDKVAGSLCKKTLFQVPSKLSKGVLVTPTVDGNLLLGPNAKANNTILTSREGIDEIIQKSEKTIKSLPLNRVLNTFSGLRPKTKEEDFIIEEAFDAKNFINVIGIDSPGLTAAPAIGSYIVELIKDKIILEENNNFKFNRKGITKFNELSIEEKNKLIAKNSSYGKMVCKCELVTEGEVLEAINRPLGAKTVDAVKRRTRAMMGGCQGVGCMITIGNILSKELGIDISEVNKNNKDSNAIGFKEE</sequence>
<dbReference type="Pfam" id="PF01266">
    <property type="entry name" value="DAO"/>
    <property type="match status" value="1"/>
</dbReference>
<feature type="domain" description="FAD dependent oxidoreductase" evidence="1">
    <location>
        <begin position="15"/>
        <end position="363"/>
    </location>
</feature>
<evidence type="ECO:0000313" key="3">
    <source>
        <dbReference type="EMBL" id="SDL24095.1"/>
    </source>
</evidence>
<dbReference type="PANTHER" id="PTHR42720">
    <property type="entry name" value="GLYCEROL-3-PHOSPHATE DEHYDROGENASE"/>
    <property type="match status" value="1"/>
</dbReference>
<dbReference type="AlphaFoldDB" id="A0A1G9IGG2"/>
<accession>A0A1G9IGG2</accession>
<protein>
    <submittedName>
        <fullName evidence="3">Glycerol-3-phosphate dehydrogenase</fullName>
    </submittedName>
</protein>
<dbReference type="Pfam" id="PF04324">
    <property type="entry name" value="Fer2_BFD"/>
    <property type="match status" value="1"/>
</dbReference>
<gene>
    <name evidence="3" type="ORF">SAMN04515677_101235</name>
</gene>
<keyword evidence="4" id="KW-1185">Reference proteome</keyword>
<name>A0A1G9IGG2_9FIRM</name>
<reference evidence="3 4" key="1">
    <citation type="submission" date="2016-10" db="EMBL/GenBank/DDBJ databases">
        <authorList>
            <person name="de Groot N.N."/>
        </authorList>
    </citation>
    <scope>NUCLEOTIDE SEQUENCE [LARGE SCALE GENOMIC DNA]</scope>
    <source>
        <strain evidence="3 4">DSM 797</strain>
    </source>
</reference>
<evidence type="ECO:0000313" key="4">
    <source>
        <dbReference type="Proteomes" id="UP000199068"/>
    </source>
</evidence>